<gene>
    <name evidence="3" type="ORF">HDA36_001222</name>
</gene>
<keyword evidence="2" id="KW-0732">Signal</keyword>
<feature type="signal peptide" evidence="2">
    <location>
        <begin position="1"/>
        <end position="28"/>
    </location>
</feature>
<dbReference type="RefSeq" id="WP_184390227.1">
    <property type="nucleotide sequence ID" value="NZ_BAAAJD010000015.1"/>
</dbReference>
<dbReference type="AlphaFoldDB" id="A0A7W8VCN9"/>
<evidence type="ECO:0000256" key="1">
    <source>
        <dbReference type="SAM" id="MobiDB-lite"/>
    </source>
</evidence>
<keyword evidence="4" id="KW-1185">Reference proteome</keyword>
<name>A0A7W8VCN9_9ACTN</name>
<evidence type="ECO:0000256" key="2">
    <source>
        <dbReference type="SAM" id="SignalP"/>
    </source>
</evidence>
<feature type="compositionally biased region" description="Basic and acidic residues" evidence="1">
    <location>
        <begin position="225"/>
        <end position="243"/>
    </location>
</feature>
<dbReference type="EMBL" id="JACHDB010000001">
    <property type="protein sequence ID" value="MBB5431138.1"/>
    <property type="molecule type" value="Genomic_DNA"/>
</dbReference>
<proteinExistence type="predicted"/>
<dbReference type="SUPFAM" id="SSF50952">
    <property type="entry name" value="Soluble quinoprotein glucose dehydrogenase"/>
    <property type="match status" value="1"/>
</dbReference>
<organism evidence="3 4">
    <name type="scientific">Nocardiopsis composta</name>
    <dbReference type="NCBI Taxonomy" id="157465"/>
    <lineage>
        <taxon>Bacteria</taxon>
        <taxon>Bacillati</taxon>
        <taxon>Actinomycetota</taxon>
        <taxon>Actinomycetes</taxon>
        <taxon>Streptosporangiales</taxon>
        <taxon>Nocardiopsidaceae</taxon>
        <taxon>Nocardiopsis</taxon>
    </lineage>
</organism>
<reference evidence="3 4" key="1">
    <citation type="submission" date="2020-08" db="EMBL/GenBank/DDBJ databases">
        <title>Sequencing the genomes of 1000 actinobacteria strains.</title>
        <authorList>
            <person name="Klenk H.-P."/>
        </authorList>
    </citation>
    <scope>NUCLEOTIDE SEQUENCE [LARGE SCALE GENOMIC DNA]</scope>
    <source>
        <strain evidence="3 4">DSM 44551</strain>
    </source>
</reference>
<comment type="caution">
    <text evidence="3">The sequence shown here is derived from an EMBL/GenBank/DDBJ whole genome shotgun (WGS) entry which is preliminary data.</text>
</comment>
<evidence type="ECO:0000313" key="3">
    <source>
        <dbReference type="EMBL" id="MBB5431138.1"/>
    </source>
</evidence>
<evidence type="ECO:0000313" key="4">
    <source>
        <dbReference type="Proteomes" id="UP000572635"/>
    </source>
</evidence>
<sequence>MGGRRAGRIGAAGVLAAAVAAAPAAAEADTGGAGAPPTSVDGGAWPSGHVQGVALDEERGHMYFSFTDTLVKTDLDGEVVGTVTGITGHLGDLAFDERDGRVYGSLEYKSAEAFYIAVFDGERITRTGMDAEEDGVLGTVHLEEVVQDYTADMDGDGVFDGDTADTADHRYGCSGIDGVTFGPAFGRDGGKPLLTVAYGVYSNTGREDNDHQVLLQYDTSSWKRYERPLDQDDPHTSGPDRPRGKYFAYTGNTTYGVQNLEYDGHTGDWFMAAYRGEKPHFPNYSLFVVDGSKRPVEGELRGQPAKERGPLLSLREDGLHDGGSGVRGWETGGQYGLESLDDGRFYVVERGRRTEDGVVLETGTARLHEWTAATPDPFAPLG</sequence>
<dbReference type="Proteomes" id="UP000572635">
    <property type="component" value="Unassembled WGS sequence"/>
</dbReference>
<feature type="region of interest" description="Disordered" evidence="1">
    <location>
        <begin position="225"/>
        <end position="245"/>
    </location>
</feature>
<dbReference type="InterPro" id="IPR011041">
    <property type="entry name" value="Quinoprot_gluc/sorb_DH_b-prop"/>
</dbReference>
<accession>A0A7W8VCN9</accession>
<feature type="chain" id="PRO_5031405874" evidence="2">
    <location>
        <begin position="29"/>
        <end position="382"/>
    </location>
</feature>
<protein>
    <submittedName>
        <fullName evidence="3">Uncharacterized protein</fullName>
    </submittedName>
</protein>